<dbReference type="InterPro" id="IPR054075">
    <property type="entry name" value="Gp53-like_C"/>
</dbReference>
<dbReference type="Gene3D" id="2.60.40.3940">
    <property type="match status" value="1"/>
</dbReference>
<organism evidence="2 3">
    <name type="scientific">Kluyvera intermedia</name>
    <name type="common">Enterobacter intermedius</name>
    <dbReference type="NCBI Taxonomy" id="61648"/>
    <lineage>
        <taxon>Bacteria</taxon>
        <taxon>Pseudomonadati</taxon>
        <taxon>Pseudomonadota</taxon>
        <taxon>Gammaproteobacteria</taxon>
        <taxon>Enterobacterales</taxon>
        <taxon>Enterobacteriaceae</taxon>
        <taxon>Kluyvera</taxon>
    </lineage>
</organism>
<sequence length="119" mass="13162">MAKQGLPVANLNGIRGYYSFPVKQNGVVINKIIQFGDGATPLANGTVFTSMTQQFHVPFPNRCTNVVATDLLYNMSSLDFAKNTWTGRVAIDFNSEDNDPKTGFRVLCEGAFSWWAEGY</sequence>
<dbReference type="RefSeq" id="WP_280555649.1">
    <property type="nucleotide sequence ID" value="NZ_CP123488.1"/>
</dbReference>
<protein>
    <recommendedName>
        <fullName evidence="1">Putative tail fiber protein gp53-like C-terminal domain-containing protein</fullName>
    </recommendedName>
</protein>
<evidence type="ECO:0000313" key="2">
    <source>
        <dbReference type="EMBL" id="WGL54597.1"/>
    </source>
</evidence>
<reference evidence="2" key="1">
    <citation type="submission" date="2023-04" db="EMBL/GenBank/DDBJ databases">
        <title>APH(3)-Id, a novel chromosomal aminoglycoside phosphotransferase, identified from an environmental isolate of Kluyvera intermedia DW18.</title>
        <authorList>
            <person name="Sha Y."/>
        </authorList>
    </citation>
    <scope>NUCLEOTIDE SEQUENCE</scope>
    <source>
        <strain evidence="2">DW18</strain>
    </source>
</reference>
<dbReference type="Proteomes" id="UP001177527">
    <property type="component" value="Chromosome"/>
</dbReference>
<name>A0AA95FX35_KLUIN</name>
<proteinExistence type="predicted"/>
<accession>A0AA95FX35</accession>
<evidence type="ECO:0000313" key="3">
    <source>
        <dbReference type="Proteomes" id="UP001177527"/>
    </source>
</evidence>
<dbReference type="AlphaFoldDB" id="A0AA95FX35"/>
<dbReference type="EMBL" id="CP123488">
    <property type="protein sequence ID" value="WGL54597.1"/>
    <property type="molecule type" value="Genomic_DNA"/>
</dbReference>
<gene>
    <name evidence="2" type="ORF">QBD33_12995</name>
</gene>
<dbReference type="Pfam" id="PF21882">
    <property type="entry name" value="Gp53-like_C"/>
    <property type="match status" value="1"/>
</dbReference>
<evidence type="ECO:0000259" key="1">
    <source>
        <dbReference type="Pfam" id="PF21882"/>
    </source>
</evidence>
<feature type="domain" description="Putative tail fiber protein gp53-like C-terminal" evidence="1">
    <location>
        <begin position="32"/>
        <end position="119"/>
    </location>
</feature>